<proteinExistence type="inferred from homology"/>
<organism evidence="5 6">
    <name type="scientific">Thalictrum thalictroides</name>
    <name type="common">Rue-anemone</name>
    <name type="synonym">Anemone thalictroides</name>
    <dbReference type="NCBI Taxonomy" id="46969"/>
    <lineage>
        <taxon>Eukaryota</taxon>
        <taxon>Viridiplantae</taxon>
        <taxon>Streptophyta</taxon>
        <taxon>Embryophyta</taxon>
        <taxon>Tracheophyta</taxon>
        <taxon>Spermatophyta</taxon>
        <taxon>Magnoliopsida</taxon>
        <taxon>Ranunculales</taxon>
        <taxon>Ranunculaceae</taxon>
        <taxon>Thalictroideae</taxon>
        <taxon>Thalictrum</taxon>
    </lineage>
</organism>
<feature type="domain" description="Ubiquitin-like protease family profile" evidence="4">
    <location>
        <begin position="1"/>
        <end position="52"/>
    </location>
</feature>
<dbReference type="EMBL" id="JABWDY010006193">
    <property type="protein sequence ID" value="KAF5203830.1"/>
    <property type="molecule type" value="Genomic_DNA"/>
</dbReference>
<feature type="non-terminal residue" evidence="5">
    <location>
        <position position="1"/>
    </location>
</feature>
<dbReference type="GO" id="GO:0008234">
    <property type="term" value="F:cysteine-type peptidase activity"/>
    <property type="evidence" value="ECO:0007669"/>
    <property type="project" value="InterPro"/>
</dbReference>
<keyword evidence="3" id="KW-0378">Hydrolase</keyword>
<evidence type="ECO:0000313" key="6">
    <source>
        <dbReference type="Proteomes" id="UP000554482"/>
    </source>
</evidence>
<dbReference type="SUPFAM" id="SSF54001">
    <property type="entry name" value="Cysteine proteinases"/>
    <property type="match status" value="1"/>
</dbReference>
<comment type="similarity">
    <text evidence="1">Belongs to the peptidase C48 family.</text>
</comment>
<dbReference type="InterPro" id="IPR038765">
    <property type="entry name" value="Papain-like_cys_pep_sf"/>
</dbReference>
<evidence type="ECO:0000256" key="1">
    <source>
        <dbReference type="ARBA" id="ARBA00005234"/>
    </source>
</evidence>
<accession>A0A7J6X5I0</accession>
<evidence type="ECO:0000313" key="5">
    <source>
        <dbReference type="EMBL" id="KAF5203830.1"/>
    </source>
</evidence>
<keyword evidence="2" id="KW-0645">Protease</keyword>
<dbReference type="Proteomes" id="UP000554482">
    <property type="component" value="Unassembled WGS sequence"/>
</dbReference>
<gene>
    <name evidence="5" type="ORF">FRX31_006583</name>
</gene>
<evidence type="ECO:0000256" key="3">
    <source>
        <dbReference type="ARBA" id="ARBA00022801"/>
    </source>
</evidence>
<keyword evidence="6" id="KW-1185">Reference proteome</keyword>
<evidence type="ECO:0000259" key="4">
    <source>
        <dbReference type="PROSITE" id="PS50600"/>
    </source>
</evidence>
<comment type="caution">
    <text evidence="5">The sequence shown here is derived from an EMBL/GenBank/DDBJ whole genome shotgun (WGS) entry which is preliminary data.</text>
</comment>
<reference evidence="5 6" key="1">
    <citation type="submission" date="2020-06" db="EMBL/GenBank/DDBJ databases">
        <title>Transcriptomic and genomic resources for Thalictrum thalictroides and T. hernandezii: Facilitating candidate gene discovery in an emerging model plant lineage.</title>
        <authorList>
            <person name="Arias T."/>
            <person name="Riano-Pachon D.M."/>
            <person name="Di Stilio V.S."/>
        </authorList>
    </citation>
    <scope>NUCLEOTIDE SEQUENCE [LARGE SCALE GENOMIC DNA]</scope>
    <source>
        <strain evidence="6">cv. WT478/WT964</strain>
        <tissue evidence="5">Leaves</tissue>
    </source>
</reference>
<protein>
    <recommendedName>
        <fullName evidence="4">Ubiquitin-like protease family profile domain-containing protein</fullName>
    </recommendedName>
</protein>
<dbReference type="InterPro" id="IPR003653">
    <property type="entry name" value="Peptidase_C48_C"/>
</dbReference>
<dbReference type="PROSITE" id="PS50600">
    <property type="entry name" value="ULP_PROTEASE"/>
    <property type="match status" value="1"/>
</dbReference>
<evidence type="ECO:0000256" key="2">
    <source>
        <dbReference type="ARBA" id="ARBA00022670"/>
    </source>
</evidence>
<dbReference type="Gene3D" id="3.40.395.10">
    <property type="entry name" value="Adenoviral Proteinase, Chain A"/>
    <property type="match status" value="1"/>
</dbReference>
<sequence length="110" mass="12707">VRNVHSCLADLGLPIAMSNTPTAWEIRQVLDCPQQNNSFDCGVFVMKFMELWNGSTLNAECRQEDMRFYRQKIVVDIILAKENLVRHYCPADDDFDEADMKAYVDDKVET</sequence>
<dbReference type="Pfam" id="PF02902">
    <property type="entry name" value="Peptidase_C48"/>
    <property type="match status" value="1"/>
</dbReference>
<dbReference type="GO" id="GO:0006508">
    <property type="term" value="P:proteolysis"/>
    <property type="evidence" value="ECO:0007669"/>
    <property type="project" value="UniProtKB-KW"/>
</dbReference>
<dbReference type="OrthoDB" id="695123at2759"/>
<name>A0A7J6X5I0_THATH</name>
<dbReference type="AlphaFoldDB" id="A0A7J6X5I0"/>